<evidence type="ECO:0000313" key="2">
    <source>
        <dbReference type="Proteomes" id="UP001160148"/>
    </source>
</evidence>
<dbReference type="Proteomes" id="UP001160148">
    <property type="component" value="Unassembled WGS sequence"/>
</dbReference>
<comment type="caution">
    <text evidence="1">The sequence shown here is derived from an EMBL/GenBank/DDBJ whole genome shotgun (WGS) entry which is preliminary data.</text>
</comment>
<proteinExistence type="predicted"/>
<protein>
    <recommendedName>
        <fullName evidence="3">RanBD1 domain-containing protein</fullName>
    </recommendedName>
</protein>
<evidence type="ECO:0000313" key="1">
    <source>
        <dbReference type="EMBL" id="CAI6349448.1"/>
    </source>
</evidence>
<organism evidence="1 2">
    <name type="scientific">Macrosiphum euphorbiae</name>
    <name type="common">potato aphid</name>
    <dbReference type="NCBI Taxonomy" id="13131"/>
    <lineage>
        <taxon>Eukaryota</taxon>
        <taxon>Metazoa</taxon>
        <taxon>Ecdysozoa</taxon>
        <taxon>Arthropoda</taxon>
        <taxon>Hexapoda</taxon>
        <taxon>Insecta</taxon>
        <taxon>Pterygota</taxon>
        <taxon>Neoptera</taxon>
        <taxon>Paraneoptera</taxon>
        <taxon>Hemiptera</taxon>
        <taxon>Sternorrhyncha</taxon>
        <taxon>Aphidomorpha</taxon>
        <taxon>Aphidoidea</taxon>
        <taxon>Aphididae</taxon>
        <taxon>Macrosiphini</taxon>
        <taxon>Macrosiphum</taxon>
    </lineage>
</organism>
<evidence type="ECO:0008006" key="3">
    <source>
        <dbReference type="Google" id="ProtNLM"/>
    </source>
</evidence>
<dbReference type="AlphaFoldDB" id="A0AAV0VYN8"/>
<dbReference type="EMBL" id="CARXXK010000001">
    <property type="protein sequence ID" value="CAI6349448.1"/>
    <property type="molecule type" value="Genomic_DNA"/>
</dbReference>
<keyword evidence="2" id="KW-1185">Reference proteome</keyword>
<gene>
    <name evidence="1" type="ORF">MEUPH1_LOCUS6004</name>
</gene>
<reference evidence="1 2" key="1">
    <citation type="submission" date="2023-01" db="EMBL/GenBank/DDBJ databases">
        <authorList>
            <person name="Whitehead M."/>
        </authorList>
    </citation>
    <scope>NUCLEOTIDE SEQUENCE [LARGE SCALE GENOMIC DNA]</scope>
</reference>
<sequence>MSAQNSDVEEINEQYGKMQNFKKIKRSTNIKQKKQNEIMTNTSEQNSDDEEINELYAKMKNLKKIKNNINGKQKKKKITMSTSNQNSDDEEIDFQSHLLKLEQEYDGSTLNNQNCIRVKKPGGGNFSIKIPVNQGGGDYLVVQKYKTADMEKVESKERWKTSTFNAKIILNEKDKADNAIILAFNNLQDLMMDKFMCNDDKQIESYQ</sequence>
<name>A0AAV0VYN8_9HEMI</name>
<accession>A0AAV0VYN8</accession>